<dbReference type="PROSITE" id="PS00041">
    <property type="entry name" value="HTH_ARAC_FAMILY_1"/>
    <property type="match status" value="1"/>
</dbReference>
<keyword evidence="2" id="KW-0238">DNA-binding</keyword>
<dbReference type="PRINTS" id="PR00032">
    <property type="entry name" value="HTHARAC"/>
</dbReference>
<dbReference type="GO" id="GO:0003700">
    <property type="term" value="F:DNA-binding transcription factor activity"/>
    <property type="evidence" value="ECO:0007669"/>
    <property type="project" value="InterPro"/>
</dbReference>
<dbReference type="InterPro" id="IPR018062">
    <property type="entry name" value="HTH_AraC-typ_CS"/>
</dbReference>
<evidence type="ECO:0000259" key="4">
    <source>
        <dbReference type="PROSITE" id="PS01124"/>
    </source>
</evidence>
<dbReference type="InterPro" id="IPR003313">
    <property type="entry name" value="AraC-bd"/>
</dbReference>
<proteinExistence type="predicted"/>
<dbReference type="OrthoDB" id="9813413at2"/>
<reference evidence="5 6" key="1">
    <citation type="journal article" date="2013" name="J. Microbiol.">
        <title>Mucilaginibacter ginsenosidivorax sp. nov., with ginsenoside converting activity isolated from sediment.</title>
        <authorList>
            <person name="Kim J.K."/>
            <person name="Choi T.E."/>
            <person name="Liu Q.M."/>
            <person name="Park H.Y."/>
            <person name="Yi T.H."/>
            <person name="Yoon M.H."/>
            <person name="Kim S.C."/>
            <person name="Im W.T."/>
        </authorList>
    </citation>
    <scope>NUCLEOTIDE SEQUENCE [LARGE SCALE GENOMIC DNA]</scope>
    <source>
        <strain evidence="5 6">KHI28</strain>
    </source>
</reference>
<dbReference type="SMART" id="SM00342">
    <property type="entry name" value="HTH_ARAC"/>
    <property type="match status" value="1"/>
</dbReference>
<accession>A0A5B8W9F8</accession>
<evidence type="ECO:0000256" key="1">
    <source>
        <dbReference type="ARBA" id="ARBA00023015"/>
    </source>
</evidence>
<keyword evidence="6" id="KW-1185">Reference proteome</keyword>
<evidence type="ECO:0000256" key="2">
    <source>
        <dbReference type="ARBA" id="ARBA00023125"/>
    </source>
</evidence>
<dbReference type="CDD" id="cd06986">
    <property type="entry name" value="cupin_MmsR-like_N"/>
    <property type="match status" value="1"/>
</dbReference>
<gene>
    <name evidence="5" type="ORF">FSB76_24140</name>
</gene>
<dbReference type="InterPro" id="IPR018060">
    <property type="entry name" value="HTH_AraC"/>
</dbReference>
<evidence type="ECO:0000313" key="6">
    <source>
        <dbReference type="Proteomes" id="UP000321362"/>
    </source>
</evidence>
<dbReference type="AlphaFoldDB" id="A0A5B8W9F8"/>
<dbReference type="SUPFAM" id="SSF46689">
    <property type="entry name" value="Homeodomain-like"/>
    <property type="match status" value="2"/>
</dbReference>
<dbReference type="RefSeq" id="WP_147057962.1">
    <property type="nucleotide sequence ID" value="NZ_CP042437.1"/>
</dbReference>
<dbReference type="Pfam" id="PF02311">
    <property type="entry name" value="AraC_binding"/>
    <property type="match status" value="1"/>
</dbReference>
<dbReference type="PANTHER" id="PTHR43280:SF30">
    <property type="entry name" value="MMSAB OPERON REGULATORY PROTEIN"/>
    <property type="match status" value="1"/>
</dbReference>
<dbReference type="GO" id="GO:0043565">
    <property type="term" value="F:sequence-specific DNA binding"/>
    <property type="evidence" value="ECO:0007669"/>
    <property type="project" value="InterPro"/>
</dbReference>
<keyword evidence="3" id="KW-0804">Transcription</keyword>
<sequence>MLSYLKKDEGFAMHKAIKIPGKLLKGYKVMAPELFKLYITEIGHFPKAGEDSHEEKKGCRDNILIYCVNGVGHLILGDRKYELHGNEYIVIPATDKYIRYWADQKNPWSVYWIYFTGPTIEAFNKALKLDVLNQPLLIHFNEKGLELWTKIYDTLNQSLCFEHICNANFCLYHLLATFLFPQRHNHGVGDDRDIITPTINFMRRNINKKLSVEDMSASLHISASHFAYIFKKATGSSPIDYFNQLKMQRACQLLFQGNDKIKTVASDLGYGDPFYFSRMFKQYIGSSPGQYRISSKHGV</sequence>
<dbReference type="PANTHER" id="PTHR43280">
    <property type="entry name" value="ARAC-FAMILY TRANSCRIPTIONAL REGULATOR"/>
    <property type="match status" value="1"/>
</dbReference>
<dbReference type="InterPro" id="IPR009057">
    <property type="entry name" value="Homeodomain-like_sf"/>
</dbReference>
<protein>
    <submittedName>
        <fullName evidence="5">AraC family transcriptional regulator</fullName>
    </submittedName>
</protein>
<dbReference type="KEGG" id="mgk:FSB76_24140"/>
<evidence type="ECO:0000256" key="3">
    <source>
        <dbReference type="ARBA" id="ARBA00023163"/>
    </source>
</evidence>
<dbReference type="Pfam" id="PF12833">
    <property type="entry name" value="HTH_18"/>
    <property type="match status" value="1"/>
</dbReference>
<dbReference type="Gene3D" id="1.10.10.60">
    <property type="entry name" value="Homeodomain-like"/>
    <property type="match status" value="2"/>
</dbReference>
<keyword evidence="1" id="KW-0805">Transcription regulation</keyword>
<dbReference type="EMBL" id="CP042437">
    <property type="protein sequence ID" value="QEC78888.1"/>
    <property type="molecule type" value="Genomic_DNA"/>
</dbReference>
<feature type="domain" description="HTH araC/xylS-type" evidence="4">
    <location>
        <begin position="196"/>
        <end position="294"/>
    </location>
</feature>
<dbReference type="Proteomes" id="UP000321362">
    <property type="component" value="Chromosome"/>
</dbReference>
<evidence type="ECO:0000313" key="5">
    <source>
        <dbReference type="EMBL" id="QEC78888.1"/>
    </source>
</evidence>
<dbReference type="InterPro" id="IPR020449">
    <property type="entry name" value="Tscrpt_reg_AraC-type_HTH"/>
</dbReference>
<name>A0A5B8W9F8_9SPHI</name>
<dbReference type="PROSITE" id="PS01124">
    <property type="entry name" value="HTH_ARAC_FAMILY_2"/>
    <property type="match status" value="1"/>
</dbReference>
<dbReference type="InterPro" id="IPR037923">
    <property type="entry name" value="HTH-like"/>
</dbReference>
<organism evidence="5 6">
    <name type="scientific">Mucilaginibacter ginsenosidivorax</name>
    <dbReference type="NCBI Taxonomy" id="862126"/>
    <lineage>
        <taxon>Bacteria</taxon>
        <taxon>Pseudomonadati</taxon>
        <taxon>Bacteroidota</taxon>
        <taxon>Sphingobacteriia</taxon>
        <taxon>Sphingobacteriales</taxon>
        <taxon>Sphingobacteriaceae</taxon>
        <taxon>Mucilaginibacter</taxon>
    </lineage>
</organism>
<dbReference type="SUPFAM" id="SSF51215">
    <property type="entry name" value="Regulatory protein AraC"/>
    <property type="match status" value="1"/>
</dbReference>